<protein>
    <recommendedName>
        <fullName evidence="1">UspA domain-containing protein</fullName>
    </recommendedName>
</protein>
<gene>
    <name evidence="2" type="ORF">Cvel_15965</name>
</gene>
<name>A0A0G4FAX1_9ALVE</name>
<dbReference type="InterPro" id="IPR014729">
    <property type="entry name" value="Rossmann-like_a/b/a_fold"/>
</dbReference>
<evidence type="ECO:0000313" key="2">
    <source>
        <dbReference type="EMBL" id="CEM09775.1"/>
    </source>
</evidence>
<dbReference type="PANTHER" id="PTHR31964">
    <property type="entry name" value="ADENINE NUCLEOTIDE ALPHA HYDROLASES-LIKE SUPERFAMILY PROTEIN"/>
    <property type="match status" value="1"/>
</dbReference>
<dbReference type="SUPFAM" id="SSF52402">
    <property type="entry name" value="Adenine nucleotide alpha hydrolases-like"/>
    <property type="match status" value="1"/>
</dbReference>
<dbReference type="PANTHER" id="PTHR31964:SF113">
    <property type="entry name" value="USPA DOMAIN-CONTAINING PROTEIN"/>
    <property type="match status" value="1"/>
</dbReference>
<dbReference type="Pfam" id="PF00582">
    <property type="entry name" value="Usp"/>
    <property type="match status" value="1"/>
</dbReference>
<dbReference type="EMBL" id="CDMZ01000230">
    <property type="protein sequence ID" value="CEM09775.1"/>
    <property type="molecule type" value="Genomic_DNA"/>
</dbReference>
<dbReference type="CDD" id="cd23659">
    <property type="entry name" value="USP_At3g01520-like"/>
    <property type="match status" value="1"/>
</dbReference>
<dbReference type="VEuPathDB" id="CryptoDB:Cvel_15965"/>
<evidence type="ECO:0000259" key="1">
    <source>
        <dbReference type="Pfam" id="PF00582"/>
    </source>
</evidence>
<organism evidence="2">
    <name type="scientific">Chromera velia CCMP2878</name>
    <dbReference type="NCBI Taxonomy" id="1169474"/>
    <lineage>
        <taxon>Eukaryota</taxon>
        <taxon>Sar</taxon>
        <taxon>Alveolata</taxon>
        <taxon>Colpodellida</taxon>
        <taxon>Chromeraceae</taxon>
        <taxon>Chromera</taxon>
    </lineage>
</organism>
<dbReference type="PhylomeDB" id="A0A0G4FAX1"/>
<feature type="domain" description="UspA" evidence="1">
    <location>
        <begin position="178"/>
        <end position="228"/>
    </location>
</feature>
<accession>A0A0G4FAX1</accession>
<dbReference type="AlphaFoldDB" id="A0A0G4FAX1"/>
<reference evidence="2" key="1">
    <citation type="submission" date="2014-11" db="EMBL/GenBank/DDBJ databases">
        <authorList>
            <person name="Otto D Thomas"/>
            <person name="Naeem Raeece"/>
        </authorList>
    </citation>
    <scope>NUCLEOTIDE SEQUENCE</scope>
</reference>
<proteinExistence type="predicted"/>
<dbReference type="InterPro" id="IPR006016">
    <property type="entry name" value="UspA"/>
</dbReference>
<dbReference type="InterPro" id="IPR006015">
    <property type="entry name" value="Universal_stress_UspA"/>
</dbReference>
<sequence>MPQHRSVDDLIEELLRQISEFREKKAAETPGADPADFKSRLFTVCVDSSEYSERAVAWLAKHLDLTPNDVVVLTTIWERATLEHLLLMQSHATYPTFAVWPDSNLSGLTHERVKQQNEAVVDKCNQLVSKLAQEYVKATDEKLKNLKGGISDAELKEHHPKLFKLLLPLENSTSAHQIGALVCEAGERLKSDLLVVGCRGLGSFRRFFLGSVSKFVVEHAKLPVMVVKD</sequence>
<dbReference type="Gene3D" id="3.40.50.620">
    <property type="entry name" value="HUPs"/>
    <property type="match status" value="1"/>
</dbReference>
<dbReference type="PRINTS" id="PR01438">
    <property type="entry name" value="UNVRSLSTRESS"/>
</dbReference>